<dbReference type="Proteomes" id="UP000253922">
    <property type="component" value="Unassembled WGS sequence"/>
</dbReference>
<dbReference type="AlphaFoldDB" id="A0A3D1JD18"/>
<keyword evidence="1" id="KW-0472">Membrane</keyword>
<sequence length="180" mass="20005">MKKTLPWWLRPWVRVTAGLIVLILLGGAVGGIYLTQTVPQQPIQFPHNFHVGAGIPCLYCHPGAQWGPVAGLPSTQKCWGCHQQVAKTKTSPELQKLVAYVEKGEGIPWVPVFIQPEFVHFNHRPHVAAGVACETCHGDMKKVTVAQPIPRQNMGWCLSCHAKQAPEKWTRLSDCSLCHY</sequence>
<dbReference type="Gene3D" id="3.90.10.10">
    <property type="entry name" value="Cytochrome C3"/>
    <property type="match status" value="2"/>
</dbReference>
<dbReference type="EMBL" id="DF967966">
    <property type="protein sequence ID" value="GAP08266.1"/>
    <property type="molecule type" value="Genomic_DNA"/>
</dbReference>
<evidence type="ECO:0000259" key="2">
    <source>
        <dbReference type="Pfam" id="PF14522"/>
    </source>
</evidence>
<evidence type="ECO:0000313" key="3">
    <source>
        <dbReference type="EMBL" id="GAP08266.1"/>
    </source>
</evidence>
<evidence type="ECO:0000313" key="6">
    <source>
        <dbReference type="Proteomes" id="UP000264141"/>
    </source>
</evidence>
<dbReference type="InterPro" id="IPR029467">
    <property type="entry name" value="Cyt_c7-like"/>
</dbReference>
<reference evidence="5" key="2">
    <citation type="submission" date="2015-07" db="EMBL/GenBank/DDBJ databases">
        <title>Draft Genome Sequences of Anaerolinea thermolimosa IMO-1, Bellilinea caldifistulae GOMI-1, Leptolinea tardivitalis YMTK-2, Levilinea saccharolytica KIBI-1,Longilinea arvoryzae KOME-1, Previously Described as Members of the Anaerolineaceae (Chloroflexi).</title>
        <authorList>
            <person name="Sekiguchi Y."/>
            <person name="Ohashi A."/>
            <person name="Matsuura N."/>
            <person name="Tourlousse M.D."/>
        </authorList>
    </citation>
    <scope>NUCLEOTIDE SEQUENCE [LARGE SCALE GENOMIC DNA]</scope>
    <source>
        <strain evidence="5">IMO-1</strain>
    </source>
</reference>
<organism evidence="4 6">
    <name type="scientific">Anaerolinea thermolimosa</name>
    <dbReference type="NCBI Taxonomy" id="229919"/>
    <lineage>
        <taxon>Bacteria</taxon>
        <taxon>Bacillati</taxon>
        <taxon>Chloroflexota</taxon>
        <taxon>Anaerolineae</taxon>
        <taxon>Anaerolineales</taxon>
        <taxon>Anaerolineaceae</taxon>
        <taxon>Anaerolinea</taxon>
    </lineage>
</organism>
<keyword evidence="1" id="KW-0812">Transmembrane</keyword>
<dbReference type="STRING" id="229919.GCA_001050195_03107"/>
<dbReference type="SUPFAM" id="SSF48695">
    <property type="entry name" value="Multiheme cytochromes"/>
    <property type="match status" value="1"/>
</dbReference>
<proteinExistence type="predicted"/>
<dbReference type="EMBL" id="DPBP01000005">
    <property type="protein sequence ID" value="HCE16422.1"/>
    <property type="molecule type" value="Genomic_DNA"/>
</dbReference>
<name>A0A3D1JD18_9CHLR</name>
<dbReference type="CDD" id="cd08168">
    <property type="entry name" value="Cytochrom_C3"/>
    <property type="match status" value="1"/>
</dbReference>
<dbReference type="PANTHER" id="PTHR39425">
    <property type="entry name" value="LIPOPROTEIN CYTOCHROME C"/>
    <property type="match status" value="1"/>
</dbReference>
<gene>
    <name evidence="3" type="ORF">ATHL_03168</name>
    <name evidence="4" type="ORF">DEQ80_01050</name>
</gene>
<keyword evidence="5" id="KW-1185">Reference proteome</keyword>
<dbReference type="InterPro" id="IPR036280">
    <property type="entry name" value="Multihaem_cyt_sf"/>
</dbReference>
<reference evidence="4 6" key="3">
    <citation type="journal article" date="2018" name="Nat. Biotechnol.">
        <title>A standardized bacterial taxonomy based on genome phylogeny substantially revises the tree of life.</title>
        <authorList>
            <person name="Parks D.H."/>
            <person name="Chuvochina M."/>
            <person name="Waite D.W."/>
            <person name="Rinke C."/>
            <person name="Skarshewski A."/>
            <person name="Chaumeil P.A."/>
            <person name="Hugenholtz P."/>
        </authorList>
    </citation>
    <scope>NUCLEOTIDE SEQUENCE [LARGE SCALE GENOMIC DNA]</scope>
    <source>
        <strain evidence="4">UBA8781</strain>
    </source>
</reference>
<protein>
    <submittedName>
        <fullName evidence="3">Quinol:cytochrome c oxidoreductase pentaheme cytochrome subunit</fullName>
    </submittedName>
</protein>
<feature type="transmembrane region" description="Helical" evidence="1">
    <location>
        <begin position="12"/>
        <end position="34"/>
    </location>
</feature>
<dbReference type="Pfam" id="PF14522">
    <property type="entry name" value="Cytochrome_C7"/>
    <property type="match status" value="1"/>
</dbReference>
<dbReference type="RefSeq" id="WP_062195741.1">
    <property type="nucleotide sequence ID" value="NZ_DF967966.1"/>
</dbReference>
<evidence type="ECO:0000256" key="1">
    <source>
        <dbReference type="SAM" id="Phobius"/>
    </source>
</evidence>
<evidence type="ECO:0000313" key="5">
    <source>
        <dbReference type="Proteomes" id="UP000253922"/>
    </source>
</evidence>
<accession>A0A3D1JD18</accession>
<dbReference type="Proteomes" id="UP000264141">
    <property type="component" value="Unassembled WGS sequence"/>
</dbReference>
<feature type="domain" description="Cytochrome c7-like" evidence="2">
    <location>
        <begin position="119"/>
        <end position="179"/>
    </location>
</feature>
<evidence type="ECO:0000313" key="4">
    <source>
        <dbReference type="EMBL" id="HCE16422.1"/>
    </source>
</evidence>
<dbReference type="PANTHER" id="PTHR39425:SF1">
    <property type="entry name" value="CYTOCHROME C7-LIKE DOMAIN-CONTAINING PROTEIN"/>
    <property type="match status" value="1"/>
</dbReference>
<dbReference type="OrthoDB" id="9814800at2"/>
<keyword evidence="1" id="KW-1133">Transmembrane helix</keyword>
<reference evidence="3" key="1">
    <citation type="journal article" date="2015" name="Genome Announc.">
        <title>Draft Genome Sequences of Anaerolinea thermolimosa IMO-1, Bellilinea caldifistulae GOMI-1, Leptolinea tardivitalis YMTK-2, Levilinea saccharolytica KIBI-1, Longilinea arvoryzae KOME-1, Previously Described as Members of the Class Anaerolineae (Chloroflexi).</title>
        <authorList>
            <person name="Matsuura N."/>
            <person name="Tourlousse M.D."/>
            <person name="Ohashi A."/>
            <person name="Hugenholtz P."/>
            <person name="Sekiguchi Y."/>
        </authorList>
    </citation>
    <scope>NUCLEOTIDE SEQUENCE</scope>
    <source>
        <strain evidence="3">IMO-1</strain>
    </source>
</reference>